<evidence type="ECO:0008006" key="6">
    <source>
        <dbReference type="Google" id="ProtNLM"/>
    </source>
</evidence>
<evidence type="ECO:0000313" key="4">
    <source>
        <dbReference type="Ensembl" id="ENSORLP00020004395.1"/>
    </source>
</evidence>
<dbReference type="Ensembl" id="ENSORLT00020008041.1">
    <property type="protein sequence ID" value="ENSORLP00020004395.1"/>
    <property type="gene ID" value="ENSORLG00020005178.1"/>
</dbReference>
<evidence type="ECO:0000256" key="1">
    <source>
        <dbReference type="ARBA" id="ARBA00010228"/>
    </source>
</evidence>
<dbReference type="Proteomes" id="UP000265180">
    <property type="component" value="Chromosome 7"/>
</dbReference>
<dbReference type="Pfam" id="PF01249">
    <property type="entry name" value="Ribosomal_S21e"/>
    <property type="match status" value="1"/>
</dbReference>
<reference evidence="4" key="4">
    <citation type="submission" date="2025-09" db="UniProtKB">
        <authorList>
            <consortium name="Ensembl"/>
        </authorList>
    </citation>
    <scope>IDENTIFICATION</scope>
    <source>
        <strain evidence="4">HNI</strain>
    </source>
</reference>
<dbReference type="GO" id="GO:0005840">
    <property type="term" value="C:ribosome"/>
    <property type="evidence" value="ECO:0007669"/>
    <property type="project" value="UniProtKB-KW"/>
</dbReference>
<dbReference type="InterPro" id="IPR001931">
    <property type="entry name" value="Ribosomal_eS21"/>
</dbReference>
<name>A0A3P9K736_ORYLA</name>
<dbReference type="GO" id="GO:0006412">
    <property type="term" value="P:translation"/>
    <property type="evidence" value="ECO:0007669"/>
    <property type="project" value="InterPro"/>
</dbReference>
<comment type="similarity">
    <text evidence="1">Belongs to the eukaryotic ribosomal protein eS21 family.</text>
</comment>
<dbReference type="InterPro" id="IPR038579">
    <property type="entry name" value="Ribosomal_eS21_sf"/>
</dbReference>
<dbReference type="GO" id="GO:0003735">
    <property type="term" value="F:structural constituent of ribosome"/>
    <property type="evidence" value="ECO:0007669"/>
    <property type="project" value="InterPro"/>
</dbReference>
<reference evidence="4" key="3">
    <citation type="submission" date="2025-08" db="UniProtKB">
        <authorList>
            <consortium name="Ensembl"/>
        </authorList>
    </citation>
    <scope>IDENTIFICATION</scope>
    <source>
        <strain evidence="4">HNI</strain>
    </source>
</reference>
<dbReference type="Gene3D" id="3.30.1230.20">
    <property type="match status" value="1"/>
</dbReference>
<sequence>MYLPSCGVITVIVSPAGGDEASSVFSLHFRFRVVLPFLSAICRERFEGDHFELKHAERRWRICGPVRPAKMVDKVTGRFNGQFKTYAICGAIRRMGESDDSILRLAKNDTIVAKNI</sequence>
<evidence type="ECO:0000256" key="2">
    <source>
        <dbReference type="ARBA" id="ARBA00022980"/>
    </source>
</evidence>
<protein>
    <recommendedName>
        <fullName evidence="6">40S ribosomal protein S21</fullName>
    </recommendedName>
</protein>
<reference key="1">
    <citation type="journal article" date="2007" name="Nature">
        <title>The medaka draft genome and insights into vertebrate genome evolution.</title>
        <authorList>
            <person name="Kasahara M."/>
            <person name="Naruse K."/>
            <person name="Sasaki S."/>
            <person name="Nakatani Y."/>
            <person name="Qu W."/>
            <person name="Ahsan B."/>
            <person name="Yamada T."/>
            <person name="Nagayasu Y."/>
            <person name="Doi K."/>
            <person name="Kasai Y."/>
            <person name="Jindo T."/>
            <person name="Kobayashi D."/>
            <person name="Shimada A."/>
            <person name="Toyoda A."/>
            <person name="Kuroki Y."/>
            <person name="Fujiyama A."/>
            <person name="Sasaki T."/>
            <person name="Shimizu A."/>
            <person name="Asakawa S."/>
            <person name="Shimizu N."/>
            <person name="Hashimoto S."/>
            <person name="Yang J."/>
            <person name="Lee Y."/>
            <person name="Matsushima K."/>
            <person name="Sugano S."/>
            <person name="Sakaizumi M."/>
            <person name="Narita T."/>
            <person name="Ohishi K."/>
            <person name="Haga S."/>
            <person name="Ohta F."/>
            <person name="Nomoto H."/>
            <person name="Nogata K."/>
            <person name="Morishita T."/>
            <person name="Endo T."/>
            <person name="Shin-I T."/>
            <person name="Takeda H."/>
            <person name="Morishita S."/>
            <person name="Kohara Y."/>
        </authorList>
    </citation>
    <scope>NUCLEOTIDE SEQUENCE [LARGE SCALE GENOMIC DNA]</scope>
    <source>
        <strain>Hd-rR</strain>
    </source>
</reference>
<accession>A0A3P9K736</accession>
<dbReference type="PANTHER" id="PTHR10442">
    <property type="entry name" value="40S RIBOSOMAL PROTEIN S21"/>
    <property type="match status" value="1"/>
</dbReference>
<keyword evidence="3" id="KW-0687">Ribonucleoprotein</keyword>
<keyword evidence="2" id="KW-0689">Ribosomal protein</keyword>
<reference evidence="4 5" key="2">
    <citation type="submission" date="2017-04" db="EMBL/GenBank/DDBJ databases">
        <title>CpG methylation of centromeres and impact of large insertions on vertebrate speciation.</title>
        <authorList>
            <person name="Ichikawa K."/>
            <person name="Yoshimura J."/>
            <person name="Morishita S."/>
        </authorList>
    </citation>
    <scope>NUCLEOTIDE SEQUENCE</scope>
    <source>
        <strain evidence="4 5">HNI</strain>
    </source>
</reference>
<organism evidence="4 5">
    <name type="scientific">Oryzias latipes</name>
    <name type="common">Japanese rice fish</name>
    <name type="synonym">Japanese killifish</name>
    <dbReference type="NCBI Taxonomy" id="8090"/>
    <lineage>
        <taxon>Eukaryota</taxon>
        <taxon>Metazoa</taxon>
        <taxon>Chordata</taxon>
        <taxon>Craniata</taxon>
        <taxon>Vertebrata</taxon>
        <taxon>Euteleostomi</taxon>
        <taxon>Actinopterygii</taxon>
        <taxon>Neopterygii</taxon>
        <taxon>Teleostei</taxon>
        <taxon>Neoteleostei</taxon>
        <taxon>Acanthomorphata</taxon>
        <taxon>Ovalentaria</taxon>
        <taxon>Atherinomorphae</taxon>
        <taxon>Beloniformes</taxon>
        <taxon>Adrianichthyidae</taxon>
        <taxon>Oryziinae</taxon>
        <taxon>Oryzias</taxon>
    </lineage>
</organism>
<dbReference type="GO" id="GO:1990904">
    <property type="term" value="C:ribonucleoprotein complex"/>
    <property type="evidence" value="ECO:0007669"/>
    <property type="project" value="UniProtKB-KW"/>
</dbReference>
<proteinExistence type="inferred from homology"/>
<dbReference type="AlphaFoldDB" id="A0A3P9K736"/>
<evidence type="ECO:0000256" key="3">
    <source>
        <dbReference type="ARBA" id="ARBA00023274"/>
    </source>
</evidence>
<evidence type="ECO:0000313" key="5">
    <source>
        <dbReference type="Proteomes" id="UP000265180"/>
    </source>
</evidence>